<feature type="compositionally biased region" description="Polar residues" evidence="1">
    <location>
        <begin position="107"/>
        <end position="119"/>
    </location>
</feature>
<reference evidence="3" key="1">
    <citation type="journal article" date="2019" name="Mol. Biol. Evol.">
        <title>Blast fungal genomes show frequent chromosomal changes, gene gains and losses, and effector gene turnover.</title>
        <authorList>
            <person name="Gomez Luciano L.B."/>
            <person name="Jason Tsai I."/>
            <person name="Chuma I."/>
            <person name="Tosa Y."/>
            <person name="Chen Y.H."/>
            <person name="Li J.Y."/>
            <person name="Li M.Y."/>
            <person name="Jade Lu M.Y."/>
            <person name="Nakayashiki H."/>
            <person name="Li W.H."/>
        </authorList>
    </citation>
    <scope>NUCLEOTIDE SEQUENCE</scope>
    <source>
        <strain evidence="3">NI907</strain>
    </source>
</reference>
<feature type="region of interest" description="Disordered" evidence="1">
    <location>
        <begin position="94"/>
        <end position="124"/>
    </location>
</feature>
<sequence>MAIEYDNKCDRDIWTDVSRNCNAKDSILTLFDPIMARTQGGNLETFFSSLDLTIAKASRNWLATGYQIAITNICALLDYGLATNGIMRAIAASTEPPPMPEAADDASNNQGEPETNTNLEAKGSDVVDPKDFKERLQKTNALIQMLQDYLASNTVRESILNDLPTAASVVWSLKSQVAEKYMQARIFDLEDLYFRLHQFGLDTFLKVPAEL</sequence>
<name>A0A6P8ASY7_PYRGI</name>
<evidence type="ECO:0000313" key="3">
    <source>
        <dbReference type="RefSeq" id="XP_030978005.1"/>
    </source>
</evidence>
<proteinExistence type="predicted"/>
<dbReference type="KEGG" id="pgri:PgNI_09100"/>
<dbReference type="GO" id="GO:0009401">
    <property type="term" value="P:phosphoenolpyruvate-dependent sugar phosphotransferase system"/>
    <property type="evidence" value="ECO:0007669"/>
    <property type="project" value="InterPro"/>
</dbReference>
<accession>A0A6P8ASY7</accession>
<protein>
    <submittedName>
        <fullName evidence="3">Uncharacterized protein</fullName>
    </submittedName>
</protein>
<dbReference type="Proteomes" id="UP000515153">
    <property type="component" value="Unplaced"/>
</dbReference>
<organism evidence="2 3">
    <name type="scientific">Pyricularia grisea</name>
    <name type="common">Crabgrass-specific blast fungus</name>
    <name type="synonym">Magnaporthe grisea</name>
    <dbReference type="NCBI Taxonomy" id="148305"/>
    <lineage>
        <taxon>Eukaryota</taxon>
        <taxon>Fungi</taxon>
        <taxon>Dikarya</taxon>
        <taxon>Ascomycota</taxon>
        <taxon>Pezizomycotina</taxon>
        <taxon>Sordariomycetes</taxon>
        <taxon>Sordariomycetidae</taxon>
        <taxon>Magnaporthales</taxon>
        <taxon>Pyriculariaceae</taxon>
        <taxon>Pyricularia</taxon>
    </lineage>
</organism>
<evidence type="ECO:0000313" key="2">
    <source>
        <dbReference type="Proteomes" id="UP000515153"/>
    </source>
</evidence>
<reference evidence="3" key="3">
    <citation type="submission" date="2025-08" db="UniProtKB">
        <authorList>
            <consortium name="RefSeq"/>
        </authorList>
    </citation>
    <scope>IDENTIFICATION</scope>
    <source>
        <strain evidence="3">NI907</strain>
    </source>
</reference>
<evidence type="ECO:0000256" key="1">
    <source>
        <dbReference type="SAM" id="MobiDB-lite"/>
    </source>
</evidence>
<gene>
    <name evidence="3" type="ORF">PgNI_09100</name>
</gene>
<reference evidence="3" key="2">
    <citation type="submission" date="2019-10" db="EMBL/GenBank/DDBJ databases">
        <authorList>
            <consortium name="NCBI Genome Project"/>
        </authorList>
    </citation>
    <scope>NUCLEOTIDE SEQUENCE</scope>
    <source>
        <strain evidence="3">NI907</strain>
    </source>
</reference>
<dbReference type="InterPro" id="IPR036618">
    <property type="entry name" value="PtsI_HPr-bd_sf"/>
</dbReference>
<dbReference type="RefSeq" id="XP_030978005.1">
    <property type="nucleotide sequence ID" value="XM_031129090.1"/>
</dbReference>
<dbReference type="SUPFAM" id="SSF47831">
    <property type="entry name" value="Enzyme I of the PEP:sugar phosphotransferase system HPr-binding (sub)domain"/>
    <property type="match status" value="1"/>
</dbReference>
<dbReference type="GeneID" id="41963998"/>
<keyword evidence="2" id="KW-1185">Reference proteome</keyword>
<dbReference type="AlphaFoldDB" id="A0A6P8ASY7"/>